<evidence type="ECO:0000313" key="2">
    <source>
        <dbReference type="EMBL" id="CAK7266735.1"/>
    </source>
</evidence>
<evidence type="ECO:0000256" key="1">
    <source>
        <dbReference type="SAM" id="MobiDB-lite"/>
    </source>
</evidence>
<feature type="compositionally biased region" description="Basic residues" evidence="1">
    <location>
        <begin position="59"/>
        <end position="72"/>
    </location>
</feature>
<gene>
    <name evidence="2" type="ORF">SEPCBS119000_002182</name>
</gene>
<feature type="compositionally biased region" description="Polar residues" evidence="1">
    <location>
        <begin position="78"/>
        <end position="91"/>
    </location>
</feature>
<feature type="region of interest" description="Disordered" evidence="1">
    <location>
        <begin position="353"/>
        <end position="397"/>
    </location>
</feature>
<keyword evidence="3" id="KW-1185">Reference proteome</keyword>
<accession>A0ABP0DET5</accession>
<feature type="compositionally biased region" description="Polar residues" evidence="1">
    <location>
        <begin position="378"/>
        <end position="397"/>
    </location>
</feature>
<evidence type="ECO:0000313" key="3">
    <source>
        <dbReference type="Proteomes" id="UP001642502"/>
    </source>
</evidence>
<dbReference type="Proteomes" id="UP001642502">
    <property type="component" value="Unassembled WGS sequence"/>
</dbReference>
<proteinExistence type="predicted"/>
<name>A0ABP0DET5_9PEZI</name>
<comment type="caution">
    <text evidence="2">The sequence shown here is derived from an EMBL/GenBank/DDBJ whole genome shotgun (WGS) entry which is preliminary data.</text>
</comment>
<organism evidence="2 3">
    <name type="scientific">Sporothrix epigloea</name>
    <dbReference type="NCBI Taxonomy" id="1892477"/>
    <lineage>
        <taxon>Eukaryota</taxon>
        <taxon>Fungi</taxon>
        <taxon>Dikarya</taxon>
        <taxon>Ascomycota</taxon>
        <taxon>Pezizomycotina</taxon>
        <taxon>Sordariomycetes</taxon>
        <taxon>Sordariomycetidae</taxon>
        <taxon>Ophiostomatales</taxon>
        <taxon>Ophiostomataceae</taxon>
        <taxon>Sporothrix</taxon>
    </lineage>
</organism>
<feature type="compositionally biased region" description="Polar residues" evidence="1">
    <location>
        <begin position="146"/>
        <end position="167"/>
    </location>
</feature>
<dbReference type="EMBL" id="CAWUON010000021">
    <property type="protein sequence ID" value="CAK7266735.1"/>
    <property type="molecule type" value="Genomic_DNA"/>
</dbReference>
<feature type="region of interest" description="Disordered" evidence="1">
    <location>
        <begin position="1"/>
        <end position="195"/>
    </location>
</feature>
<feature type="compositionally biased region" description="Polar residues" evidence="1">
    <location>
        <begin position="12"/>
        <end position="34"/>
    </location>
</feature>
<dbReference type="PANTHER" id="PTHR42111">
    <property type="entry name" value="YALI0D23727P"/>
    <property type="match status" value="1"/>
</dbReference>
<feature type="compositionally biased region" description="Polar residues" evidence="1">
    <location>
        <begin position="353"/>
        <end position="362"/>
    </location>
</feature>
<dbReference type="PANTHER" id="PTHR42111:SF1">
    <property type="entry name" value="YALI0D23727P"/>
    <property type="match status" value="1"/>
</dbReference>
<reference evidence="2 3" key="1">
    <citation type="submission" date="2024-01" db="EMBL/GenBank/DDBJ databases">
        <authorList>
            <person name="Allen C."/>
            <person name="Tagirdzhanova G."/>
        </authorList>
    </citation>
    <scope>NUCLEOTIDE SEQUENCE [LARGE SCALE GENOMIC DNA]</scope>
    <source>
        <strain evidence="2 3">CBS 119000</strain>
    </source>
</reference>
<protein>
    <submittedName>
        <fullName evidence="2">Uncharacterized protein</fullName>
    </submittedName>
</protein>
<feature type="compositionally biased region" description="Polar residues" evidence="1">
    <location>
        <begin position="43"/>
        <end position="53"/>
    </location>
</feature>
<sequence>MSLSDRAPSHPDLSSQSLAPTPLSESHTASTGLSSMAGKDENQQQLSAVGSNSTDDKREKKHHGLFGLRKKKGENDVAASSTTPQTVTTNAAVDPTSILSKSLPPPPPPPKSNARNLVAEIAPQPPAKDLPGRKPSSPHSADRVSPLSTSITSSGAGERFTTGSTNGPHYVQPPSSPGRSVAALPSSPPMSSPAGSQIFERDVQESNSALMPGSPAIPSHITTENFIPPVLDASSEAITDGLLDPNSVEIITHTHHQPAAVAMAGMAGSGGVNSSAASGTLAWGDELASSFNTEKDDSASNYGSLDTTDIRRLSFISFADVVQAEQQQQQHQHQQSVAGPSSLVGLANLATSGATVQRSPSPIRSPARKSVSVKTLELSPQRSSRALGSPTRSPNILATGTQVSQVGGSGSEISVETMSQALRRTCSSDFGVVRSTPQSPA</sequence>